<dbReference type="PANTHER" id="PTHR24039:SF48">
    <property type="entry name" value="FIBRILLIN-2 ISOFORM X1-RELATED"/>
    <property type="match status" value="1"/>
</dbReference>
<dbReference type="InterPro" id="IPR000152">
    <property type="entry name" value="EGF-type_Asp/Asn_hydroxyl_site"/>
</dbReference>
<evidence type="ECO:0000256" key="10">
    <source>
        <dbReference type="SAM" id="Phobius"/>
    </source>
</evidence>
<evidence type="ECO:0000256" key="4">
    <source>
        <dbReference type="ARBA" id="ARBA00022729"/>
    </source>
</evidence>
<evidence type="ECO:0000256" key="1">
    <source>
        <dbReference type="ARBA" id="ARBA00004613"/>
    </source>
</evidence>
<dbReference type="EMBL" id="JAIWYP010000002">
    <property type="protein sequence ID" value="KAH3860948.1"/>
    <property type="molecule type" value="Genomic_DNA"/>
</dbReference>
<evidence type="ECO:0000256" key="6">
    <source>
        <dbReference type="ARBA" id="ARBA00023157"/>
    </source>
</evidence>
<dbReference type="GO" id="GO:0005509">
    <property type="term" value="F:calcium ion binding"/>
    <property type="evidence" value="ECO:0007669"/>
    <property type="project" value="InterPro"/>
</dbReference>
<comment type="caution">
    <text evidence="8">Lacks conserved residue(s) required for the propagation of feature annotation.</text>
</comment>
<evidence type="ECO:0000256" key="5">
    <source>
        <dbReference type="ARBA" id="ARBA00022737"/>
    </source>
</evidence>
<dbReference type="SMART" id="SM00179">
    <property type="entry name" value="EGF_CA"/>
    <property type="match status" value="5"/>
</dbReference>
<keyword evidence="2" id="KW-0964">Secreted</keyword>
<evidence type="ECO:0000256" key="2">
    <source>
        <dbReference type="ARBA" id="ARBA00022525"/>
    </source>
</evidence>
<dbReference type="SUPFAM" id="SSF57184">
    <property type="entry name" value="Growth factor receptor domain"/>
    <property type="match status" value="2"/>
</dbReference>
<accession>A0A9D4LLY2</accession>
<evidence type="ECO:0000313" key="12">
    <source>
        <dbReference type="EMBL" id="KAH3860948.1"/>
    </source>
</evidence>
<evidence type="ECO:0000256" key="7">
    <source>
        <dbReference type="ARBA" id="ARBA00023180"/>
    </source>
</evidence>
<keyword evidence="13" id="KW-1185">Reference proteome</keyword>
<feature type="compositionally biased region" description="Basic and acidic residues" evidence="9">
    <location>
        <begin position="766"/>
        <end position="792"/>
    </location>
</feature>
<keyword evidence="3 8" id="KW-0245">EGF-like domain</keyword>
<evidence type="ECO:0000256" key="8">
    <source>
        <dbReference type="PROSITE-ProRule" id="PRU00076"/>
    </source>
</evidence>
<dbReference type="Pfam" id="PF07645">
    <property type="entry name" value="EGF_CA"/>
    <property type="match status" value="4"/>
</dbReference>
<feature type="compositionally biased region" description="Basic and acidic residues" evidence="9">
    <location>
        <begin position="840"/>
        <end position="852"/>
    </location>
</feature>
<keyword evidence="4" id="KW-0732">Signal</keyword>
<dbReference type="InterPro" id="IPR009030">
    <property type="entry name" value="Growth_fac_rcpt_cys_sf"/>
</dbReference>
<keyword evidence="6" id="KW-1015">Disulfide bond</keyword>
<feature type="domain" description="EGF-like" evidence="11">
    <location>
        <begin position="187"/>
        <end position="225"/>
    </location>
</feature>
<keyword evidence="5" id="KW-0677">Repeat</keyword>
<keyword evidence="10" id="KW-0812">Transmembrane</keyword>
<dbReference type="Gene3D" id="2.10.25.10">
    <property type="entry name" value="Laminin"/>
    <property type="match status" value="4"/>
</dbReference>
<feature type="compositionally biased region" description="Polar residues" evidence="9">
    <location>
        <begin position="663"/>
        <end position="675"/>
    </location>
</feature>
<dbReference type="GO" id="GO:0005576">
    <property type="term" value="C:extracellular region"/>
    <property type="evidence" value="ECO:0007669"/>
    <property type="project" value="UniProtKB-SubCell"/>
</dbReference>
<feature type="compositionally biased region" description="Polar residues" evidence="9">
    <location>
        <begin position="950"/>
        <end position="961"/>
    </location>
</feature>
<dbReference type="FunFam" id="2.10.25.10:FF:000014">
    <property type="entry name" value="Latent-transforming growth factor beta-binding protein 3"/>
    <property type="match status" value="1"/>
</dbReference>
<dbReference type="AlphaFoldDB" id="A0A9D4LLY2"/>
<dbReference type="PANTHER" id="PTHR24039">
    <property type="entry name" value="FIBRILLIN-RELATED"/>
    <property type="match status" value="1"/>
</dbReference>
<feature type="compositionally biased region" description="Basic and acidic residues" evidence="9">
    <location>
        <begin position="811"/>
        <end position="823"/>
    </location>
</feature>
<evidence type="ECO:0000256" key="3">
    <source>
        <dbReference type="ARBA" id="ARBA00022536"/>
    </source>
</evidence>
<dbReference type="Proteomes" id="UP000828390">
    <property type="component" value="Unassembled WGS sequence"/>
</dbReference>
<protein>
    <recommendedName>
        <fullName evidence="11">EGF-like domain-containing protein</fullName>
    </recommendedName>
</protein>
<sequence>MLLYTDVDECTLNEYTCSGGGKCNNTEGSWTCQCPSNTELLNVNNNHRECSEEAYYNCSSEAYTKFNCPNGNKTCNNSVWSCDCAHGYRLEGSNHSSTCMDINECYQGNPCGNGNCSNSDGGYKCKCEKGFQLNETETSCIDIDECHSEKYTCENGDCTNFNGSYKCNCKTGFREVYRIDVTTICVDIDECTNKSYSCGTHGACTNIEGSFICDCPDGYKSYKINNMSYTCADIDECNPSEDYQCINGSCKNTDARWDCVCDVSRRAHVVNESYIECRDVFLYPVQFVVRILYDPYKSAKSEEYIQNSLIKMLSDIVNGSMNGSVLFPVEILPERNHYLDHSMNNISVTVNVITIKRYDAALLKYNFEASLNKTAVFTTPSGISGVVSLKKEETPVDLCTLEPFKNKCDLNSAKCKQNNDRIECECRGGFENRTDDDGVGKCNQIKESKGDYPYLASVEIRVVETVNIHGLSFQKELQYQFTTIYSQMNHTNTVWVEILRLINVSAHTNRIRRQLNTPRYLVSVEHLLHIDTPQNTTEISAFWKETVGRLNASENNTFVVEEQMNISDSREGCNKTGMCNANSTTCNDSLGKPLCECKPGYVNNTYINDTKVLNPYYTCYIAETSEQTSPLSSITIAGTSGQEVTTKSNQQTNTTGADHDNPTKNNQATEGQTPSLEAGATTSTTSTTKADVDVETEEKSNASNNTALIATGASLGSVVLILAIAVIVACRLRNKKAQDTERIKLRELEKERRNGFDNSLLGRNYLHSDSKKNSMNDLRKTDRETDRDDRRNSYYGGPFKPIEPTYTRPFKSAEPEPIWDRNGHVPGLKGRTGSLPDINNHVDMRLAPETRRMSQPRNSDPLYSSPKKDKDPPPTQKQVDNYRQNMVRVFPESGERLPRAKANQFPRKNVNGRISPEPDYYYDPPLSPKPDYNGKRSRDRVDASRDSGLNGISRSSGSPEVQRSRESFGYGSLGRGRYRMEDTPF</sequence>
<evidence type="ECO:0000313" key="13">
    <source>
        <dbReference type="Proteomes" id="UP000828390"/>
    </source>
</evidence>
<gene>
    <name evidence="12" type="ORF">DPMN_023872</name>
</gene>
<keyword evidence="10" id="KW-0472">Membrane</keyword>
<dbReference type="InterPro" id="IPR018097">
    <property type="entry name" value="EGF_Ca-bd_CS"/>
</dbReference>
<dbReference type="FunFam" id="2.10.25.10:FF:000005">
    <property type="entry name" value="Fibrillin 2"/>
    <property type="match status" value="1"/>
</dbReference>
<reference evidence="12" key="2">
    <citation type="submission" date="2020-11" db="EMBL/GenBank/DDBJ databases">
        <authorList>
            <person name="McCartney M.A."/>
            <person name="Auch B."/>
            <person name="Kono T."/>
            <person name="Mallez S."/>
            <person name="Becker A."/>
            <person name="Gohl D.M."/>
            <person name="Silverstein K.A.T."/>
            <person name="Koren S."/>
            <person name="Bechman K.B."/>
            <person name="Herman A."/>
            <person name="Abrahante J.E."/>
            <person name="Garbe J."/>
        </authorList>
    </citation>
    <scope>NUCLEOTIDE SEQUENCE</scope>
    <source>
        <strain evidence="12">Duluth1</strain>
        <tissue evidence="12">Whole animal</tissue>
    </source>
</reference>
<comment type="subcellular location">
    <subcellularLocation>
        <location evidence="1">Secreted</location>
    </subcellularLocation>
</comment>
<feature type="compositionally biased region" description="Polar residues" evidence="9">
    <location>
        <begin position="640"/>
        <end position="656"/>
    </location>
</feature>
<evidence type="ECO:0000259" key="11">
    <source>
        <dbReference type="PROSITE" id="PS50026"/>
    </source>
</evidence>
<feature type="domain" description="EGF-like" evidence="11">
    <location>
        <begin position="101"/>
        <end position="137"/>
    </location>
</feature>
<keyword evidence="7" id="KW-0325">Glycoprotein</keyword>
<keyword evidence="10" id="KW-1133">Transmembrane helix</keyword>
<feature type="domain" description="EGF-like" evidence="11">
    <location>
        <begin position="6"/>
        <end position="44"/>
    </location>
</feature>
<organism evidence="12 13">
    <name type="scientific">Dreissena polymorpha</name>
    <name type="common">Zebra mussel</name>
    <name type="synonym">Mytilus polymorpha</name>
    <dbReference type="NCBI Taxonomy" id="45954"/>
    <lineage>
        <taxon>Eukaryota</taxon>
        <taxon>Metazoa</taxon>
        <taxon>Spiralia</taxon>
        <taxon>Lophotrochozoa</taxon>
        <taxon>Mollusca</taxon>
        <taxon>Bivalvia</taxon>
        <taxon>Autobranchia</taxon>
        <taxon>Heteroconchia</taxon>
        <taxon>Euheterodonta</taxon>
        <taxon>Imparidentia</taxon>
        <taxon>Neoheterodontei</taxon>
        <taxon>Myida</taxon>
        <taxon>Dreissenoidea</taxon>
        <taxon>Dreissenidae</taxon>
        <taxon>Dreissena</taxon>
    </lineage>
</organism>
<feature type="region of interest" description="Disordered" evidence="9">
    <location>
        <begin position="758"/>
        <end position="985"/>
    </location>
</feature>
<reference evidence="12" key="1">
    <citation type="journal article" date="2019" name="bioRxiv">
        <title>The Genome of the Zebra Mussel, Dreissena polymorpha: A Resource for Invasive Species Research.</title>
        <authorList>
            <person name="McCartney M.A."/>
            <person name="Auch B."/>
            <person name="Kono T."/>
            <person name="Mallez S."/>
            <person name="Zhang Y."/>
            <person name="Obille A."/>
            <person name="Becker A."/>
            <person name="Abrahante J.E."/>
            <person name="Garbe J."/>
            <person name="Badalamenti J.P."/>
            <person name="Herman A."/>
            <person name="Mangelson H."/>
            <person name="Liachko I."/>
            <person name="Sullivan S."/>
            <person name="Sone E.D."/>
            <person name="Koren S."/>
            <person name="Silverstein K.A.T."/>
            <person name="Beckman K.B."/>
            <person name="Gohl D.M."/>
        </authorList>
    </citation>
    <scope>NUCLEOTIDE SEQUENCE</scope>
    <source>
        <strain evidence="12">Duluth1</strain>
        <tissue evidence="12">Whole animal</tissue>
    </source>
</reference>
<comment type="caution">
    <text evidence="12">The sequence shown here is derived from an EMBL/GenBank/DDBJ whole genome shotgun (WGS) entry which is preliminary data.</text>
</comment>
<dbReference type="PROSITE" id="PS01187">
    <property type="entry name" value="EGF_CA"/>
    <property type="match status" value="1"/>
</dbReference>
<proteinExistence type="predicted"/>
<feature type="transmembrane region" description="Helical" evidence="10">
    <location>
        <begin position="707"/>
        <end position="732"/>
    </location>
</feature>
<feature type="compositionally biased region" description="Basic and acidic residues" evidence="9">
    <location>
        <begin position="932"/>
        <end position="945"/>
    </location>
</feature>
<name>A0A9D4LLY2_DREPO</name>
<dbReference type="SMART" id="SM00181">
    <property type="entry name" value="EGF"/>
    <property type="match status" value="8"/>
</dbReference>
<dbReference type="InterPro" id="IPR001881">
    <property type="entry name" value="EGF-like_Ca-bd_dom"/>
</dbReference>
<dbReference type="PROSITE" id="PS50026">
    <property type="entry name" value="EGF_3"/>
    <property type="match status" value="3"/>
</dbReference>
<dbReference type="PROSITE" id="PS00010">
    <property type="entry name" value="ASX_HYDROXYL"/>
    <property type="match status" value="2"/>
</dbReference>
<dbReference type="CDD" id="cd00054">
    <property type="entry name" value="EGF_CA"/>
    <property type="match status" value="4"/>
</dbReference>
<dbReference type="InterPro" id="IPR049883">
    <property type="entry name" value="NOTCH1_EGF-like"/>
</dbReference>
<dbReference type="InterPro" id="IPR000742">
    <property type="entry name" value="EGF"/>
</dbReference>
<evidence type="ECO:0000256" key="9">
    <source>
        <dbReference type="SAM" id="MobiDB-lite"/>
    </source>
</evidence>
<feature type="region of interest" description="Disordered" evidence="9">
    <location>
        <begin position="640"/>
        <end position="701"/>
    </location>
</feature>